<reference evidence="19" key="1">
    <citation type="submission" date="2020-05" db="EMBL/GenBank/DDBJ databases">
        <title>Phylogenomic resolution of chytrid fungi.</title>
        <authorList>
            <person name="Stajich J.E."/>
            <person name="Amses K."/>
            <person name="Simmons R."/>
            <person name="Seto K."/>
            <person name="Myers J."/>
            <person name="Bonds A."/>
            <person name="Quandt C.A."/>
            <person name="Barry K."/>
            <person name="Liu P."/>
            <person name="Grigoriev I."/>
            <person name="Longcore J.E."/>
            <person name="James T.Y."/>
        </authorList>
    </citation>
    <scope>NUCLEOTIDE SEQUENCE</scope>
    <source>
        <strain evidence="19">JEL0379</strain>
    </source>
</reference>
<sequence length="969" mass="105324">MGGILSCCLAEALCCAGTGAVQCLCCSIPCKTSTSSRLLYTVQFIIAIALAWALSHWGHVLASHSSSALTDSCGEACFDYLAVYRVSLSLVIYHGALCFLTIGVKSSDDPRGTIQNGLWPIKFLVWFGTLVGMFFIPASALLNYWIGAIVFAAIFILLQSVILVDFGWTWSASWVTSYEATSSPIYKFLLFAFTLLAYGGVITATVLLSIFYATNHGCGLNAFFIAFNLVLCLAVTLLAILPRVQTANPRSGIFPAAVLSAYATYLVASALASEPNIAGGFACAPSEPLMDSNNNSTAAPQDGLSRALVYVGLAITFLALGYSAMSAGSVSLWSRVDDSSPTMMTAGGGDGRDEVDGTVYSYAFFHLVFALAAMYMAAVITNWTALKAVDTATTTSAAPDYSVDRGMASTWVKVATSWACFAVYGWTLVAPLLFPNRDFDRQTPQQKIITTMLSLRAFATPLRASLAAQPRRGLATATVPPVVPNKKGLIRRYGGKVVLGLVATGTGVFAYEVYNARHPPQQFEWDHSKKTIAILGSGWAAASMLKELDTAHYNVVVVSPRNYFLFTPLLPSTTVGTVELRSIMMPMRYITRFKKRAIAFVEGVCNEIDVQNKTLLVEDNSEIVGEVSKQSIPYDYLVVACGAENATFGIPGVTQFACFLKEAWDAKKIRTRLMDCMETAAFAGQTESEMERLLHMVVVGGGPTGVEYAAELYDFLQEDLASWYPELAPKIKITLVEALPHVLPSFSKELIDYTEKHFAEAKMKILSNTMVKEVKQKELVVQNPQKQIESIPYGLLVWATGNTARPVVAQLIKSLNPALQNQRRGLVVDDFLKVKGADDIWGLGDASATKWAPTAQVASKQGVYLANVFNTLGNIRADSRRILAEGQDPEVIAAQSVKPFDYEHLGALAYIGSDKAIADLPGNVHIGGALTFWFWRSAYLNNLFSLRNRVLVAFDWGKKSLFGRDISRE</sequence>
<dbReference type="PRINTS" id="PR00368">
    <property type="entry name" value="FADPNR"/>
</dbReference>
<keyword evidence="20" id="KW-1185">Reference proteome</keyword>
<dbReference type="PANTHER" id="PTHR43706">
    <property type="entry name" value="NADH DEHYDROGENASE"/>
    <property type="match status" value="1"/>
</dbReference>
<keyword evidence="5" id="KW-0285">Flavoprotein</keyword>
<evidence type="ECO:0000256" key="12">
    <source>
        <dbReference type="ARBA" id="ARBA00023136"/>
    </source>
</evidence>
<keyword evidence="10" id="KW-0560">Oxidoreductase</keyword>
<evidence type="ECO:0000256" key="6">
    <source>
        <dbReference type="ARBA" id="ARBA00022692"/>
    </source>
</evidence>
<proteinExistence type="inferred from homology"/>
<evidence type="ECO:0000256" key="8">
    <source>
        <dbReference type="ARBA" id="ARBA00022946"/>
    </source>
</evidence>
<feature type="transmembrane region" description="Helical" evidence="15">
    <location>
        <begin position="307"/>
        <end position="325"/>
    </location>
</feature>
<feature type="transmembrane region" description="Helical" evidence="15">
    <location>
        <begin position="148"/>
        <end position="168"/>
    </location>
</feature>
<dbReference type="Pfam" id="PF07992">
    <property type="entry name" value="Pyr_redox_2"/>
    <property type="match status" value="1"/>
</dbReference>
<keyword evidence="8" id="KW-0809">Transit peptide</keyword>
<dbReference type="EC" id="1.6.5.9" evidence="4"/>
<feature type="transmembrane region" description="Helical" evidence="15">
    <location>
        <begin position="253"/>
        <end position="272"/>
    </location>
</feature>
<evidence type="ECO:0000256" key="15">
    <source>
        <dbReference type="SAM" id="Phobius"/>
    </source>
</evidence>
<feature type="domain" description="FAD/NAD(P)-binding" evidence="17">
    <location>
        <begin position="531"/>
        <end position="862"/>
    </location>
</feature>
<feature type="transmembrane region" description="Helical" evidence="15">
    <location>
        <begin position="123"/>
        <end position="142"/>
    </location>
</feature>
<evidence type="ECO:0000256" key="5">
    <source>
        <dbReference type="ARBA" id="ARBA00022630"/>
    </source>
</evidence>
<accession>A0AAD5XI24</accession>
<dbReference type="GO" id="GO:0005739">
    <property type="term" value="C:mitochondrion"/>
    <property type="evidence" value="ECO:0007669"/>
    <property type="project" value="UniProtKB-ARBA"/>
</dbReference>
<dbReference type="Proteomes" id="UP001212152">
    <property type="component" value="Unassembled WGS sequence"/>
</dbReference>
<gene>
    <name evidence="19" type="primary">NDE1_1</name>
    <name evidence="19" type="ORF">HDU87_001685</name>
</gene>
<dbReference type="InterPro" id="IPR045024">
    <property type="entry name" value="NDH-2"/>
</dbReference>
<evidence type="ECO:0000256" key="4">
    <source>
        <dbReference type="ARBA" id="ARBA00012637"/>
    </source>
</evidence>
<dbReference type="InterPro" id="IPR005016">
    <property type="entry name" value="TDE1/TMS"/>
</dbReference>
<evidence type="ECO:0000256" key="3">
    <source>
        <dbReference type="ARBA" id="ARBA00006665"/>
    </source>
</evidence>
<evidence type="ECO:0000313" key="20">
    <source>
        <dbReference type="Proteomes" id="UP001212152"/>
    </source>
</evidence>
<comment type="caution">
    <text evidence="19">The sequence shown here is derived from an EMBL/GenBank/DDBJ whole genome shotgun (WGS) entry which is preliminary data.</text>
</comment>
<dbReference type="SUPFAM" id="SSF51905">
    <property type="entry name" value="FAD/NAD(P)-binding domain"/>
    <property type="match status" value="2"/>
</dbReference>
<evidence type="ECO:0000256" key="11">
    <source>
        <dbReference type="ARBA" id="ARBA00023027"/>
    </source>
</evidence>
<keyword evidence="12 15" id="KW-0472">Membrane</keyword>
<keyword evidence="9 15" id="KW-1133">Transmembrane helix</keyword>
<evidence type="ECO:0000256" key="13">
    <source>
        <dbReference type="ARBA" id="ARBA00047599"/>
    </source>
</evidence>
<dbReference type="InterPro" id="IPR036188">
    <property type="entry name" value="FAD/NAD-bd_sf"/>
</dbReference>
<evidence type="ECO:0000313" key="19">
    <source>
        <dbReference type="EMBL" id="KAJ3167462.1"/>
    </source>
</evidence>
<dbReference type="Gene3D" id="3.50.50.100">
    <property type="match status" value="1"/>
</dbReference>
<dbReference type="Pfam" id="PF22366">
    <property type="entry name" value="NDH2_C"/>
    <property type="match status" value="1"/>
</dbReference>
<dbReference type="EMBL" id="JADGJQ010000142">
    <property type="protein sequence ID" value="KAJ3167462.1"/>
    <property type="molecule type" value="Genomic_DNA"/>
</dbReference>
<keyword evidence="7" id="KW-0274">FAD</keyword>
<organism evidence="19 20">
    <name type="scientific">Geranomyces variabilis</name>
    <dbReference type="NCBI Taxonomy" id="109894"/>
    <lineage>
        <taxon>Eukaryota</taxon>
        <taxon>Fungi</taxon>
        <taxon>Fungi incertae sedis</taxon>
        <taxon>Chytridiomycota</taxon>
        <taxon>Chytridiomycota incertae sedis</taxon>
        <taxon>Chytridiomycetes</taxon>
        <taxon>Spizellomycetales</taxon>
        <taxon>Powellomycetaceae</taxon>
        <taxon>Geranomyces</taxon>
    </lineage>
</organism>
<dbReference type="GO" id="GO:0050136">
    <property type="term" value="F:NADH dehydrogenase (quinone) (non-electrogenic) activity"/>
    <property type="evidence" value="ECO:0007669"/>
    <property type="project" value="UniProtKB-EC"/>
</dbReference>
<comment type="catalytic activity">
    <reaction evidence="13">
        <text>a quinone + NADH + H(+) = a quinol + NAD(+)</text>
        <dbReference type="Rhea" id="RHEA:46160"/>
        <dbReference type="ChEBI" id="CHEBI:15378"/>
        <dbReference type="ChEBI" id="CHEBI:24646"/>
        <dbReference type="ChEBI" id="CHEBI:57540"/>
        <dbReference type="ChEBI" id="CHEBI:57945"/>
        <dbReference type="ChEBI" id="CHEBI:132124"/>
        <dbReference type="EC" id="1.6.5.9"/>
    </reaction>
</comment>
<evidence type="ECO:0000256" key="7">
    <source>
        <dbReference type="ARBA" id="ARBA00022827"/>
    </source>
</evidence>
<evidence type="ECO:0000256" key="14">
    <source>
        <dbReference type="ARBA" id="ARBA00049010"/>
    </source>
</evidence>
<dbReference type="GO" id="GO:0016020">
    <property type="term" value="C:membrane"/>
    <property type="evidence" value="ECO:0007669"/>
    <property type="project" value="UniProtKB-SubCell"/>
</dbReference>
<dbReference type="PANTHER" id="PTHR43706:SF47">
    <property type="entry name" value="EXTERNAL NADH-UBIQUINONE OXIDOREDUCTASE 1, MITOCHONDRIAL-RELATED"/>
    <property type="match status" value="1"/>
</dbReference>
<evidence type="ECO:0000259" key="17">
    <source>
        <dbReference type="Pfam" id="PF07992"/>
    </source>
</evidence>
<comment type="similarity">
    <text evidence="3">Belongs to the TDE1 family.</text>
</comment>
<evidence type="ECO:0000256" key="9">
    <source>
        <dbReference type="ARBA" id="ARBA00022989"/>
    </source>
</evidence>
<feature type="chain" id="PRO_5042250738" description="NADH:ubiquinone reductase (non-electrogenic)" evidence="16">
    <location>
        <begin position="21"/>
        <end position="969"/>
    </location>
</feature>
<evidence type="ECO:0000259" key="18">
    <source>
        <dbReference type="Pfam" id="PF22366"/>
    </source>
</evidence>
<comment type="similarity">
    <text evidence="2">Belongs to the NADH dehydrogenase family.</text>
</comment>
<comment type="subcellular location">
    <subcellularLocation>
        <location evidence="1">Membrane</location>
        <topology evidence="1">Multi-pass membrane protein</topology>
    </subcellularLocation>
</comment>
<feature type="transmembrane region" description="Helical" evidence="15">
    <location>
        <begin position="359"/>
        <end position="380"/>
    </location>
</feature>
<keyword evidence="16" id="KW-0732">Signal</keyword>
<evidence type="ECO:0000256" key="10">
    <source>
        <dbReference type="ARBA" id="ARBA00023002"/>
    </source>
</evidence>
<feature type="transmembrane region" description="Helical" evidence="15">
    <location>
        <begin position="415"/>
        <end position="434"/>
    </location>
</feature>
<dbReference type="Pfam" id="PF03348">
    <property type="entry name" value="Serinc"/>
    <property type="match status" value="1"/>
</dbReference>
<evidence type="ECO:0000256" key="16">
    <source>
        <dbReference type="SAM" id="SignalP"/>
    </source>
</evidence>
<keyword evidence="11" id="KW-0520">NAD</keyword>
<dbReference type="AlphaFoldDB" id="A0AAD5XI24"/>
<evidence type="ECO:0000256" key="1">
    <source>
        <dbReference type="ARBA" id="ARBA00004141"/>
    </source>
</evidence>
<keyword evidence="6 15" id="KW-0812">Transmembrane</keyword>
<protein>
    <recommendedName>
        <fullName evidence="4">NADH:ubiquinone reductase (non-electrogenic)</fullName>
        <ecNumber evidence="4">1.6.5.9</ecNumber>
    </recommendedName>
</protein>
<feature type="transmembrane region" description="Helical" evidence="15">
    <location>
        <begin position="219"/>
        <end position="241"/>
    </location>
</feature>
<feature type="signal peptide" evidence="16">
    <location>
        <begin position="1"/>
        <end position="20"/>
    </location>
</feature>
<feature type="transmembrane region" description="Helical" evidence="15">
    <location>
        <begin position="82"/>
        <end position="102"/>
    </location>
</feature>
<feature type="transmembrane region" description="Helical" evidence="15">
    <location>
        <begin position="38"/>
        <end position="62"/>
    </location>
</feature>
<comment type="catalytic activity">
    <reaction evidence="14">
        <text>a ubiquinone + NADH + H(+) = a ubiquinol + NAD(+)</text>
        <dbReference type="Rhea" id="RHEA:23152"/>
        <dbReference type="Rhea" id="RHEA-COMP:9565"/>
        <dbReference type="Rhea" id="RHEA-COMP:9566"/>
        <dbReference type="ChEBI" id="CHEBI:15378"/>
        <dbReference type="ChEBI" id="CHEBI:16389"/>
        <dbReference type="ChEBI" id="CHEBI:17976"/>
        <dbReference type="ChEBI" id="CHEBI:57540"/>
        <dbReference type="ChEBI" id="CHEBI:57945"/>
    </reaction>
</comment>
<dbReference type="InterPro" id="IPR054585">
    <property type="entry name" value="NDH2-like_C"/>
</dbReference>
<evidence type="ECO:0000256" key="2">
    <source>
        <dbReference type="ARBA" id="ARBA00005272"/>
    </source>
</evidence>
<feature type="domain" description="External alternative NADH-ubiquinone oxidoreductase-like C-terminal" evidence="18">
    <location>
        <begin position="904"/>
        <end position="965"/>
    </location>
</feature>
<feature type="transmembrane region" description="Helical" evidence="15">
    <location>
        <begin position="188"/>
        <end position="213"/>
    </location>
</feature>
<dbReference type="InterPro" id="IPR023753">
    <property type="entry name" value="FAD/NAD-binding_dom"/>
</dbReference>
<name>A0AAD5XI24_9FUNG</name>